<feature type="compositionally biased region" description="Low complexity" evidence="1">
    <location>
        <begin position="187"/>
        <end position="200"/>
    </location>
</feature>
<keyword evidence="5" id="KW-1185">Reference proteome</keyword>
<feature type="region of interest" description="Disordered" evidence="1">
    <location>
        <begin position="28"/>
        <end position="63"/>
    </location>
</feature>
<accession>A0A2K2U8X3</accession>
<evidence type="ECO:0000313" key="4">
    <source>
        <dbReference type="EMBL" id="PNV66773.1"/>
    </source>
</evidence>
<keyword evidence="2" id="KW-1133">Transmembrane helix</keyword>
<dbReference type="AlphaFoldDB" id="A0A2K2U8X3"/>
<proteinExistence type="predicted"/>
<feature type="region of interest" description="Disordered" evidence="1">
    <location>
        <begin position="187"/>
        <end position="208"/>
    </location>
</feature>
<gene>
    <name evidence="4" type="ORF">C2L71_11500</name>
</gene>
<dbReference type="RefSeq" id="WP_103265913.1">
    <property type="nucleotide sequence ID" value="NZ_CABMLE010000022.1"/>
</dbReference>
<keyword evidence="2" id="KW-0812">Transmembrane</keyword>
<feature type="transmembrane region" description="Helical" evidence="2">
    <location>
        <begin position="210"/>
        <end position="231"/>
    </location>
</feature>
<feature type="signal peptide" evidence="3">
    <location>
        <begin position="1"/>
        <end position="22"/>
    </location>
</feature>
<evidence type="ECO:0008006" key="6">
    <source>
        <dbReference type="Google" id="ProtNLM"/>
    </source>
</evidence>
<evidence type="ECO:0000313" key="5">
    <source>
        <dbReference type="Proteomes" id="UP000236197"/>
    </source>
</evidence>
<name>A0A2K2U8X3_9ACTN</name>
<reference evidence="5" key="1">
    <citation type="submission" date="2018-01" db="EMBL/GenBank/DDBJ databases">
        <title>Rubneribacter badeniensis gen. nov., sp. nov., and Colonibacter rubneri, gen. nov., sp. nov., WGS of new members of the Eggerthellaceae.</title>
        <authorList>
            <person name="Danylec N."/>
            <person name="Stoll D.A."/>
            <person name="Doetsch A."/>
            <person name="Kulling S.E."/>
            <person name="Huch M."/>
        </authorList>
    </citation>
    <scope>NUCLEOTIDE SEQUENCE [LARGE SCALE GENOMIC DNA]</scope>
    <source>
        <strain evidence="5">ResAG-96</strain>
    </source>
</reference>
<keyword evidence="2" id="KW-0472">Membrane</keyword>
<feature type="compositionally biased region" description="Low complexity" evidence="1">
    <location>
        <begin position="31"/>
        <end position="41"/>
    </location>
</feature>
<evidence type="ECO:0000256" key="1">
    <source>
        <dbReference type="SAM" id="MobiDB-lite"/>
    </source>
</evidence>
<evidence type="ECO:0000256" key="2">
    <source>
        <dbReference type="SAM" id="Phobius"/>
    </source>
</evidence>
<keyword evidence="3" id="KW-0732">Signal</keyword>
<organism evidence="4 5">
    <name type="scientific">Enteroscipio rubneri</name>
    <dbReference type="NCBI Taxonomy" id="2070686"/>
    <lineage>
        <taxon>Bacteria</taxon>
        <taxon>Bacillati</taxon>
        <taxon>Actinomycetota</taxon>
        <taxon>Coriobacteriia</taxon>
        <taxon>Eggerthellales</taxon>
        <taxon>Eggerthellaceae</taxon>
        <taxon>Enteroscipio</taxon>
    </lineage>
</organism>
<comment type="caution">
    <text evidence="4">The sequence shown here is derived from an EMBL/GenBank/DDBJ whole genome shotgun (WGS) entry which is preliminary data.</text>
</comment>
<sequence length="237" mass="23976">MKKRLTALLCAAMLTAALPVLAWAEEEAEGPTETADGGAAPLADAQDRSIGSRPANADNSDGSCSLFGETTASSFTIISTTEVADEYDEALKGMPSYQVIAQEATKKMEFLVVLSGAYADCNTLEVHVRPNTGSAGVAKTFEVTKPAGVEAFDFTSEIFNLGDQTGGNTYGADLIMTFVPSKVDAGSAPSAEAGSADGAGVKSPKTGQGAGTAAGTSAVLLTGAGAAALALRRKIRG</sequence>
<dbReference type="Proteomes" id="UP000236197">
    <property type="component" value="Unassembled WGS sequence"/>
</dbReference>
<protein>
    <recommendedName>
        <fullName evidence="6">Gram-positive cocci surface proteins LPxTG domain-containing protein</fullName>
    </recommendedName>
</protein>
<dbReference type="OrthoDB" id="9919616at2"/>
<dbReference type="EMBL" id="PPEK01000022">
    <property type="protein sequence ID" value="PNV66773.1"/>
    <property type="molecule type" value="Genomic_DNA"/>
</dbReference>
<feature type="chain" id="PRO_5039013015" description="Gram-positive cocci surface proteins LPxTG domain-containing protein" evidence="3">
    <location>
        <begin position="23"/>
        <end position="237"/>
    </location>
</feature>
<evidence type="ECO:0000256" key="3">
    <source>
        <dbReference type="SAM" id="SignalP"/>
    </source>
</evidence>